<proteinExistence type="predicted"/>
<reference evidence="1" key="1">
    <citation type="journal article" date="2022" name="bioRxiv">
        <title>Population genetic analysis of Ophidiomyces ophidiicola, the causative agent of snake fungal disease, indicates recent introductions to the USA.</title>
        <authorList>
            <person name="Ladner J.T."/>
            <person name="Palmer J.M."/>
            <person name="Ettinger C.L."/>
            <person name="Stajich J.E."/>
            <person name="Farrell T.M."/>
            <person name="Glorioso B.M."/>
            <person name="Lawson B."/>
            <person name="Price S.J."/>
            <person name="Stengle A.G."/>
            <person name="Grear D.A."/>
            <person name="Lorch J.M."/>
        </authorList>
    </citation>
    <scope>NUCLEOTIDE SEQUENCE</scope>
    <source>
        <strain evidence="1">NWHC 24266-5</strain>
    </source>
</reference>
<gene>
    <name evidence="1" type="ORF">LOY88_006817</name>
</gene>
<protein>
    <submittedName>
        <fullName evidence="1">Uncharacterized protein</fullName>
    </submittedName>
</protein>
<feature type="non-terminal residue" evidence="1">
    <location>
        <position position="369"/>
    </location>
</feature>
<evidence type="ECO:0000313" key="1">
    <source>
        <dbReference type="EMBL" id="KAI2381213.1"/>
    </source>
</evidence>
<organism evidence="1">
    <name type="scientific">Ophidiomyces ophidiicola</name>
    <dbReference type="NCBI Taxonomy" id="1387563"/>
    <lineage>
        <taxon>Eukaryota</taxon>
        <taxon>Fungi</taxon>
        <taxon>Dikarya</taxon>
        <taxon>Ascomycota</taxon>
        <taxon>Pezizomycotina</taxon>
        <taxon>Eurotiomycetes</taxon>
        <taxon>Eurotiomycetidae</taxon>
        <taxon>Onygenales</taxon>
        <taxon>Onygenaceae</taxon>
        <taxon>Ophidiomyces</taxon>
    </lineage>
</organism>
<dbReference type="EMBL" id="JALBCA010000231">
    <property type="protein sequence ID" value="KAI2381213.1"/>
    <property type="molecule type" value="Genomic_DNA"/>
</dbReference>
<sequence>MQWFQLALSVGSLMLLPGLGHARPSPEPSTEASLARRQPPAQPPFTPGGFAYRGSYLSPLEVRSMGGFWPSGADWEARPEAFNLDRHVNGGENGVGVGVQDPELWRSAYVTVGQTIEAAQQQPGGWLYVIRATPNMLYGNGYPESYAYALGGVLWQQVIGWHRVQRGPNGEVSVEYPMTLNREYEHRVYDGNPACQASSSIPPNMRNPDRQTYGQHNEDDEAVELMEDWTVISLVGLFPFQWRHYEFDEDVPGPLEGLPEAAPIPAPPVQRRLSGDELLAAAEYLAGLDEGHRCEIPMEMWNEYLVDEADHDLALAFAYVNETLGHHAAGPSHGNQPGPSNGDQLNPPNAHPPAHSPARPNNDEDLDRA</sequence>
<name>A0ACB8ULW2_9EURO</name>
<comment type="caution">
    <text evidence="1">The sequence shown here is derived from an EMBL/GenBank/DDBJ whole genome shotgun (WGS) entry which is preliminary data.</text>
</comment>
<accession>A0ACB8ULW2</accession>